<evidence type="ECO:0000256" key="7">
    <source>
        <dbReference type="ARBA" id="ARBA00023268"/>
    </source>
</evidence>
<feature type="binding site" evidence="9">
    <location>
        <position position="193"/>
    </location>
    <ligand>
        <name>substrate</name>
    </ligand>
</feature>
<dbReference type="InterPro" id="IPR036291">
    <property type="entry name" value="NAD(P)-bd_dom_sf"/>
</dbReference>
<feature type="binding site" evidence="9">
    <location>
        <position position="185"/>
    </location>
    <ligand>
        <name>NADP(+)</name>
        <dbReference type="ChEBI" id="CHEBI:58349"/>
    </ligand>
</feature>
<evidence type="ECO:0000256" key="2">
    <source>
        <dbReference type="ARBA" id="ARBA00005959"/>
    </source>
</evidence>
<dbReference type="GO" id="GO:0042351">
    <property type="term" value="P:'de novo' GDP-L-fucose biosynthetic process"/>
    <property type="evidence" value="ECO:0007669"/>
    <property type="project" value="UniProtKB-UniRule"/>
</dbReference>
<dbReference type="InterPro" id="IPR001509">
    <property type="entry name" value="Epimerase_deHydtase"/>
</dbReference>
<dbReference type="UniPathway" id="UPA00128">
    <property type="reaction ID" value="UER00191"/>
</dbReference>
<feature type="binding site" evidence="9">
    <location>
        <begin position="111"/>
        <end position="114"/>
    </location>
    <ligand>
        <name>NADP(+)</name>
        <dbReference type="ChEBI" id="CHEBI:58349"/>
    </ligand>
</feature>
<dbReference type="PANTHER" id="PTHR43238">
    <property type="entry name" value="GDP-L-FUCOSE SYNTHASE"/>
    <property type="match status" value="1"/>
</dbReference>
<keyword evidence="4 9" id="KW-0521">NADP</keyword>
<evidence type="ECO:0000256" key="8">
    <source>
        <dbReference type="ARBA" id="ARBA00051935"/>
    </source>
</evidence>
<feature type="site" description="Important for catalytic activity" evidence="9">
    <location>
        <position position="113"/>
    </location>
</feature>
<protein>
    <recommendedName>
        <fullName evidence="3 9">GDP-L-fucose synthase</fullName>
        <ecNumber evidence="3 9">1.1.1.271</ecNumber>
    </recommendedName>
    <alternativeName>
        <fullName evidence="9">GDP-4-keto-6-deoxy-D-mannose-3,5-epimerase-4-reductase</fullName>
    </alternativeName>
</protein>
<comment type="function">
    <text evidence="9">Catalyzes the two-step NADP-dependent conversion of GDP-4-dehydro-6-deoxy-D-mannose to GDP-fucose, involving an epimerase and a reductase reaction.</text>
</comment>
<feature type="active site" description="Proton donor/acceptor" evidence="9">
    <location>
        <position position="142"/>
    </location>
</feature>
<keyword evidence="7 9" id="KW-0511">Multifunctional enzyme</keyword>
<dbReference type="Gene3D" id="3.90.25.10">
    <property type="entry name" value="UDP-galactose 4-epimerase, domain 1"/>
    <property type="match status" value="1"/>
</dbReference>
<keyword evidence="12" id="KW-1185">Reference proteome</keyword>
<feature type="site" description="Important for catalytic activity" evidence="9">
    <location>
        <position position="115"/>
    </location>
</feature>
<dbReference type="GO" id="GO:0016853">
    <property type="term" value="F:isomerase activity"/>
    <property type="evidence" value="ECO:0007669"/>
    <property type="project" value="UniProtKB-KW"/>
</dbReference>
<feature type="binding site" evidence="9">
    <location>
        <position position="275"/>
    </location>
    <ligand>
        <name>substrate</name>
    </ligand>
</feature>
<feature type="binding site" evidence="9">
    <location>
        <position position="215"/>
    </location>
    <ligand>
        <name>substrate</name>
    </ligand>
</feature>
<evidence type="ECO:0000259" key="10">
    <source>
        <dbReference type="Pfam" id="PF01370"/>
    </source>
</evidence>
<keyword evidence="6 9" id="KW-0413">Isomerase</keyword>
<comment type="caution">
    <text evidence="11">The sequence shown here is derived from an EMBL/GenBank/DDBJ whole genome shotgun (WGS) entry which is preliminary data.</text>
</comment>
<reference evidence="11 12" key="1">
    <citation type="submission" date="2019-04" db="EMBL/GenBank/DDBJ databases">
        <authorList>
            <person name="Yang Y."/>
            <person name="Wei D."/>
        </authorList>
    </citation>
    <scope>NUCLEOTIDE SEQUENCE [LARGE SCALE GENOMIC DNA]</scope>
    <source>
        <strain evidence="11 12">L-1-4w-11</strain>
    </source>
</reference>
<evidence type="ECO:0000256" key="9">
    <source>
        <dbReference type="HAMAP-Rule" id="MF_00956"/>
    </source>
</evidence>
<comment type="catalytic activity">
    <reaction evidence="8 9">
        <text>GDP-beta-L-fucose + NADP(+) = GDP-4-dehydro-alpha-D-rhamnose + NADPH + H(+)</text>
        <dbReference type="Rhea" id="RHEA:18885"/>
        <dbReference type="ChEBI" id="CHEBI:15378"/>
        <dbReference type="ChEBI" id="CHEBI:57273"/>
        <dbReference type="ChEBI" id="CHEBI:57783"/>
        <dbReference type="ChEBI" id="CHEBI:57964"/>
        <dbReference type="ChEBI" id="CHEBI:58349"/>
        <dbReference type="EC" id="1.1.1.271"/>
    </reaction>
</comment>
<dbReference type="CDD" id="cd05239">
    <property type="entry name" value="GDP_FS_SDR_e"/>
    <property type="match status" value="1"/>
</dbReference>
<dbReference type="EC" id="1.1.1.271" evidence="3 9"/>
<feature type="domain" description="NAD-dependent epimerase/dehydratase" evidence="10">
    <location>
        <begin position="13"/>
        <end position="243"/>
    </location>
</feature>
<dbReference type="RefSeq" id="WP_136943813.1">
    <property type="nucleotide sequence ID" value="NZ_SWKR01000002.1"/>
</dbReference>
<feature type="binding site" evidence="9">
    <location>
        <begin position="169"/>
        <end position="172"/>
    </location>
    <ligand>
        <name>NADP(+)</name>
        <dbReference type="ChEBI" id="CHEBI:58349"/>
    </ligand>
</feature>
<dbReference type="GO" id="GO:0070401">
    <property type="term" value="F:NADP+ binding"/>
    <property type="evidence" value="ECO:0007669"/>
    <property type="project" value="UniProtKB-UniRule"/>
</dbReference>
<comment type="similarity">
    <text evidence="2 9">Belongs to the NAD(P)-dependent epimerase/dehydratase family. Fucose synthase subfamily.</text>
</comment>
<organism evidence="11 12">
    <name type="scientific">Sphingomonas baiyangensis</name>
    <dbReference type="NCBI Taxonomy" id="2572576"/>
    <lineage>
        <taxon>Bacteria</taxon>
        <taxon>Pseudomonadati</taxon>
        <taxon>Pseudomonadota</taxon>
        <taxon>Alphaproteobacteria</taxon>
        <taxon>Sphingomonadales</taxon>
        <taxon>Sphingomonadaceae</taxon>
        <taxon>Sphingomonas</taxon>
    </lineage>
</organism>
<dbReference type="EMBL" id="SWKR01000002">
    <property type="protein sequence ID" value="TKD51879.1"/>
    <property type="molecule type" value="Genomic_DNA"/>
</dbReference>
<dbReference type="GO" id="GO:0050577">
    <property type="term" value="F:GDP-L-fucose synthase activity"/>
    <property type="evidence" value="ECO:0007669"/>
    <property type="project" value="UniProtKB-UniRule"/>
</dbReference>
<evidence type="ECO:0000256" key="4">
    <source>
        <dbReference type="ARBA" id="ARBA00022857"/>
    </source>
</evidence>
<dbReference type="HAMAP" id="MF_00956">
    <property type="entry name" value="GDP_fucose_synth"/>
    <property type="match status" value="1"/>
</dbReference>
<feature type="binding site" evidence="9">
    <location>
        <begin position="17"/>
        <end position="23"/>
    </location>
    <ligand>
        <name>NADP(+)</name>
        <dbReference type="ChEBI" id="CHEBI:58349"/>
    </ligand>
</feature>
<dbReference type="PANTHER" id="PTHR43238:SF1">
    <property type="entry name" value="GDP-L-FUCOSE SYNTHASE"/>
    <property type="match status" value="1"/>
</dbReference>
<dbReference type="Proteomes" id="UP000309138">
    <property type="component" value="Unassembled WGS sequence"/>
</dbReference>
<dbReference type="Pfam" id="PF01370">
    <property type="entry name" value="Epimerase"/>
    <property type="match status" value="1"/>
</dbReference>
<evidence type="ECO:0000313" key="12">
    <source>
        <dbReference type="Proteomes" id="UP000309138"/>
    </source>
</evidence>
<evidence type="ECO:0000256" key="1">
    <source>
        <dbReference type="ARBA" id="ARBA00004883"/>
    </source>
</evidence>
<dbReference type="AlphaFoldDB" id="A0A4U1L4Q3"/>
<name>A0A4U1L4Q3_9SPHN</name>
<evidence type="ECO:0000256" key="6">
    <source>
        <dbReference type="ARBA" id="ARBA00023235"/>
    </source>
</evidence>
<gene>
    <name evidence="9" type="primary">fcl</name>
    <name evidence="11" type="ORF">FBR43_14855</name>
</gene>
<comment type="pathway">
    <text evidence="1 9">Nucleotide-sugar biosynthesis; GDP-L-fucose biosynthesis via de novo pathway; GDP-L-fucose from GDP-alpha-D-mannose: step 2/2.</text>
</comment>
<feature type="binding site" evidence="9">
    <location>
        <position position="208"/>
    </location>
    <ligand>
        <name>substrate</name>
    </ligand>
</feature>
<dbReference type="OrthoDB" id="9811425at2"/>
<evidence type="ECO:0000256" key="5">
    <source>
        <dbReference type="ARBA" id="ARBA00023002"/>
    </source>
</evidence>
<evidence type="ECO:0000313" key="11">
    <source>
        <dbReference type="EMBL" id="TKD51879.1"/>
    </source>
</evidence>
<evidence type="ECO:0000256" key="3">
    <source>
        <dbReference type="ARBA" id="ARBA00012371"/>
    </source>
</evidence>
<proteinExistence type="inferred from homology"/>
<dbReference type="FunFam" id="3.40.50.720:FF:000101">
    <property type="entry name" value="GDP-L-fucose synthase"/>
    <property type="match status" value="1"/>
</dbReference>
<sequence>MIGQPYDLAGKRVYVAGHRGMVGSAIVRRLAREDCEIQTATRDTLDLTDQAAVRAWFAAHRPDAVFLAAAKVGGILANDSYPADFLYDNLMIEANIIEAAHAQRAEKLMFLGSSCIYPKFATQPIVEDALLTGPLEPTNEWYAIAKIAGIKLAQAYRRQHGADFVSVMPTNLYGPGDNYDLNASHVLPALIRKAHEAKLANADSIEIWGTGTPRREFLHVDDLADACVFLMQSYSEDGHVNAGSGEDIAIADLARMVCEVVGFEGRIEHDLSKPDGTPRKLMSGEKLAAMGWRPRIALRDGIAAAYQSFLDRSTPVRGLESDAAAT</sequence>
<keyword evidence="5 9" id="KW-0560">Oxidoreductase</keyword>
<accession>A0A4U1L4Q3</accession>
<dbReference type="Gene3D" id="3.40.50.720">
    <property type="entry name" value="NAD(P)-binding Rossmann-like Domain"/>
    <property type="match status" value="1"/>
</dbReference>
<dbReference type="InterPro" id="IPR028614">
    <property type="entry name" value="GDP_fucose/colitose_synth"/>
</dbReference>
<dbReference type="SUPFAM" id="SSF51735">
    <property type="entry name" value="NAD(P)-binding Rossmann-fold domains"/>
    <property type="match status" value="1"/>
</dbReference>
<feature type="binding site" evidence="9">
    <location>
        <position position="146"/>
    </location>
    <ligand>
        <name>NADP(+)</name>
        <dbReference type="ChEBI" id="CHEBI:58349"/>
    </ligand>
</feature>